<accession>A0AAP9MFK8</accession>
<feature type="transmembrane region" description="Helical" evidence="1">
    <location>
        <begin position="39"/>
        <end position="59"/>
    </location>
</feature>
<organism evidence="2 3">
    <name type="scientific">Clostridium innocuum</name>
    <dbReference type="NCBI Taxonomy" id="1522"/>
    <lineage>
        <taxon>Bacteria</taxon>
        <taxon>Bacillati</taxon>
        <taxon>Bacillota</taxon>
        <taxon>Clostridia</taxon>
        <taxon>Eubacteriales</taxon>
        <taxon>Clostridiaceae</taxon>
        <taxon>Clostridium</taxon>
    </lineage>
</organism>
<evidence type="ECO:0000256" key="1">
    <source>
        <dbReference type="SAM" id="Phobius"/>
    </source>
</evidence>
<dbReference type="EMBL" id="CP048838">
    <property type="protein sequence ID" value="QJA03633.1"/>
    <property type="molecule type" value="Genomic_DNA"/>
</dbReference>
<keyword evidence="1" id="KW-0472">Membrane</keyword>
<evidence type="ECO:0000313" key="3">
    <source>
        <dbReference type="Proteomes" id="UP000503330"/>
    </source>
</evidence>
<reference evidence="2 3" key="1">
    <citation type="submission" date="2020-02" db="EMBL/GenBank/DDBJ databases">
        <authorList>
            <person name="Kociolek L.K."/>
            <person name="Ozer E.A."/>
        </authorList>
    </citation>
    <scope>NUCLEOTIDE SEQUENCE [LARGE SCALE GENOMIC DNA]</scope>
    <source>
        <strain evidence="2 3">ATCC 14501</strain>
    </source>
</reference>
<feature type="transmembrane region" description="Helical" evidence="1">
    <location>
        <begin position="12"/>
        <end position="33"/>
    </location>
</feature>
<evidence type="ECO:0000313" key="2">
    <source>
        <dbReference type="EMBL" id="QJA03633.1"/>
    </source>
</evidence>
<keyword evidence="1" id="KW-1133">Transmembrane helix</keyword>
<dbReference type="AlphaFoldDB" id="A0AAP9MFK8"/>
<proteinExistence type="predicted"/>
<protein>
    <submittedName>
        <fullName evidence="2">Uncharacterized protein</fullName>
    </submittedName>
</protein>
<dbReference type="RefSeq" id="WP_002609922.1">
    <property type="nucleotide sequence ID" value="NZ_BAAACC010000010.1"/>
</dbReference>
<dbReference type="GeneID" id="61926847"/>
<dbReference type="Proteomes" id="UP000503330">
    <property type="component" value="Chromosome"/>
</dbReference>
<name>A0AAP9MFK8_CLOIN</name>
<gene>
    <name evidence="2" type="ORF">G4D54_14880</name>
</gene>
<sequence length="88" mass="10194">MSVSVFDAVYKQIIRYVQVVFLCTMLVFLYSAIRSVFAVLPVPCILSLLCAALFGWLIWRMQCAVKGKNLKKIPFLLRVLIHLLRKLY</sequence>
<keyword evidence="1" id="KW-0812">Transmembrane</keyword>